<evidence type="ECO:0000313" key="1">
    <source>
        <dbReference type="EMBL" id="CAB3677232.1"/>
    </source>
</evidence>
<proteinExistence type="predicted"/>
<dbReference type="Proteomes" id="UP000494269">
    <property type="component" value="Unassembled WGS sequence"/>
</dbReference>
<evidence type="ECO:0000313" key="2">
    <source>
        <dbReference type="Proteomes" id="UP000494269"/>
    </source>
</evidence>
<dbReference type="EMBL" id="CADIJQ010000001">
    <property type="protein sequence ID" value="CAB3677232.1"/>
    <property type="molecule type" value="Genomic_DNA"/>
</dbReference>
<reference evidence="1 2" key="1">
    <citation type="submission" date="2020-04" db="EMBL/GenBank/DDBJ databases">
        <authorList>
            <person name="De Canck E."/>
        </authorList>
    </citation>
    <scope>NUCLEOTIDE SEQUENCE [LARGE SCALE GENOMIC DNA]</scope>
    <source>
        <strain evidence="1 2">LMG 3441</strain>
    </source>
</reference>
<name>A0A6S6ZIB4_9BURK</name>
<gene>
    <name evidence="1" type="ORF">LMG3441_01393</name>
</gene>
<organism evidence="1 2">
    <name type="scientific">Achromobacter kerstersii</name>
    <dbReference type="NCBI Taxonomy" id="1353890"/>
    <lineage>
        <taxon>Bacteria</taxon>
        <taxon>Pseudomonadati</taxon>
        <taxon>Pseudomonadota</taxon>
        <taxon>Betaproteobacteria</taxon>
        <taxon>Burkholderiales</taxon>
        <taxon>Alcaligenaceae</taxon>
        <taxon>Achromobacter</taxon>
    </lineage>
</organism>
<protein>
    <recommendedName>
        <fullName evidence="3">TfoX N-terminal domain-containing protein</fullName>
    </recommendedName>
</protein>
<evidence type="ECO:0008006" key="3">
    <source>
        <dbReference type="Google" id="ProtNLM"/>
    </source>
</evidence>
<dbReference type="AlphaFoldDB" id="A0A6S6ZIB4"/>
<sequence>MPFMRNPSDPFAPPNKQRPARLNSLLWILEPLERDAGYTRRKMFGCDAAYLDGLLYLVVADREAPWDGVMVCTSHERQAALMDDMPSLQPHPELPKWLYLPQTDEAFEASAEKLVTLALARDPRMGVAPKPKASRRTSWRSAD</sequence>
<accession>A0A6S6ZIB4</accession>
<keyword evidence="2" id="KW-1185">Reference proteome</keyword>